<proteinExistence type="predicted"/>
<dbReference type="EMBL" id="CM043023">
    <property type="protein sequence ID" value="KAI4455406.1"/>
    <property type="molecule type" value="Genomic_DNA"/>
</dbReference>
<evidence type="ECO:0000313" key="1">
    <source>
        <dbReference type="EMBL" id="KAI4455406.1"/>
    </source>
</evidence>
<keyword evidence="2" id="KW-1185">Reference proteome</keyword>
<sequence>MITKAVFFTINGSGDICNLFLLNPVSRKWCILEINSHCRYFIVYGEGHNEFKTARTYPKLILINTSINSNGDAVFTAPDQTPLVVKLPDPQKEPAIVTIHNKAPVEALDCGAEASVWLSNYLLEKPSGARLGYHRPQFMRNIKKQFPKLFEGYNKLQLDSVGIYSDLSSYLLINEASVNTLNSNLKEPISPNNFRPNILVDGKDLEGYSEENWDWVRIGDAIFRNVKPCTRCILTTVDPERGELSKQREPLKSLER</sequence>
<reference evidence="1" key="1">
    <citation type="submission" date="2022-04" db="EMBL/GenBank/DDBJ databases">
        <title>Chromosome-scale genome assembly of Holotrichia oblita Faldermann.</title>
        <authorList>
            <person name="Rongchong L."/>
        </authorList>
    </citation>
    <scope>NUCLEOTIDE SEQUENCE</scope>
    <source>
        <strain evidence="1">81SQS9</strain>
    </source>
</reference>
<protein>
    <submittedName>
        <fullName evidence="1">Molybdopterin cofactor sulfurase mosc</fullName>
    </submittedName>
</protein>
<comment type="caution">
    <text evidence="1">The sequence shown here is derived from an EMBL/GenBank/DDBJ whole genome shotgun (WGS) entry which is preliminary data.</text>
</comment>
<accession>A0ACB9SLC9</accession>
<organism evidence="1 2">
    <name type="scientific">Holotrichia oblita</name>
    <name type="common">Chafer beetle</name>
    <dbReference type="NCBI Taxonomy" id="644536"/>
    <lineage>
        <taxon>Eukaryota</taxon>
        <taxon>Metazoa</taxon>
        <taxon>Ecdysozoa</taxon>
        <taxon>Arthropoda</taxon>
        <taxon>Hexapoda</taxon>
        <taxon>Insecta</taxon>
        <taxon>Pterygota</taxon>
        <taxon>Neoptera</taxon>
        <taxon>Endopterygota</taxon>
        <taxon>Coleoptera</taxon>
        <taxon>Polyphaga</taxon>
        <taxon>Scarabaeiformia</taxon>
        <taxon>Scarabaeidae</taxon>
        <taxon>Melolonthinae</taxon>
        <taxon>Holotrichia</taxon>
    </lineage>
</organism>
<gene>
    <name evidence="1" type="ORF">MML48_9g00021634</name>
</gene>
<name>A0ACB9SLC9_HOLOL</name>
<evidence type="ECO:0000313" key="2">
    <source>
        <dbReference type="Proteomes" id="UP001056778"/>
    </source>
</evidence>
<dbReference type="Proteomes" id="UP001056778">
    <property type="component" value="Chromosome 9"/>
</dbReference>